<keyword evidence="3" id="KW-1003">Cell membrane</keyword>
<comment type="similarity">
    <text evidence="2 7">Belongs to the ExbD/TolR family.</text>
</comment>
<keyword evidence="7" id="KW-0653">Protein transport</keyword>
<feature type="transmembrane region" description="Helical" evidence="8">
    <location>
        <begin position="20"/>
        <end position="38"/>
    </location>
</feature>
<evidence type="ECO:0000256" key="3">
    <source>
        <dbReference type="ARBA" id="ARBA00022475"/>
    </source>
</evidence>
<dbReference type="GO" id="GO:0022857">
    <property type="term" value="F:transmembrane transporter activity"/>
    <property type="evidence" value="ECO:0007669"/>
    <property type="project" value="InterPro"/>
</dbReference>
<dbReference type="Pfam" id="PF02472">
    <property type="entry name" value="ExbD"/>
    <property type="match status" value="1"/>
</dbReference>
<reference evidence="9" key="1">
    <citation type="journal article" date="2015" name="BMC Genomics">
        <title>Transcriptional response of Atlantic salmon families to Piscirickettsia salmonis infection highlights the relevance of the iron-deprivation defence system.</title>
        <authorList>
            <person name="Pulgar R."/>
            <person name="Hodar C."/>
            <person name="Travisany D."/>
            <person name="Zuniga A."/>
            <person name="Dominguez C."/>
            <person name="Maass A."/>
            <person name="Gonzalez M."/>
            <person name="Cambiazo V."/>
        </authorList>
    </citation>
    <scope>NUCLEOTIDE SEQUENCE</scope>
    <source>
        <strain evidence="9">LF-89</strain>
    </source>
</reference>
<evidence type="ECO:0000256" key="8">
    <source>
        <dbReference type="SAM" id="Phobius"/>
    </source>
</evidence>
<dbReference type="PANTHER" id="PTHR30558">
    <property type="entry name" value="EXBD MEMBRANE COMPONENT OF PMF-DRIVEN MACROMOLECULE IMPORT SYSTEM"/>
    <property type="match status" value="1"/>
</dbReference>
<evidence type="ECO:0000256" key="4">
    <source>
        <dbReference type="ARBA" id="ARBA00022692"/>
    </source>
</evidence>
<dbReference type="Gene3D" id="3.30.420.270">
    <property type="match status" value="1"/>
</dbReference>
<evidence type="ECO:0000256" key="2">
    <source>
        <dbReference type="ARBA" id="ARBA00005811"/>
    </source>
</evidence>
<evidence type="ECO:0000256" key="7">
    <source>
        <dbReference type="RuleBase" id="RU003879"/>
    </source>
</evidence>
<dbReference type="KEGG" id="psal:PSLF89_05855"/>
<evidence type="ECO:0000256" key="6">
    <source>
        <dbReference type="ARBA" id="ARBA00023136"/>
    </source>
</evidence>
<organism evidence="9">
    <name type="scientific">Piscirickettsia salmonis LF-89 = ATCC VR-1361</name>
    <dbReference type="NCBI Taxonomy" id="1227812"/>
    <lineage>
        <taxon>Bacteria</taxon>
        <taxon>Pseudomonadati</taxon>
        <taxon>Pseudomonadota</taxon>
        <taxon>Gammaproteobacteria</taxon>
        <taxon>Thiotrichales</taxon>
        <taxon>Piscirickettsiaceae</taxon>
        <taxon>Piscirickettsia</taxon>
    </lineage>
</organism>
<name>A0A075FFW6_PISSA</name>
<protein>
    <submittedName>
        <fullName evidence="9">Biopolymer transport protein ExbD/TolR</fullName>
    </submittedName>
</protein>
<keyword evidence="4 7" id="KW-0812">Transmembrane</keyword>
<dbReference type="GO" id="GO:0005886">
    <property type="term" value="C:plasma membrane"/>
    <property type="evidence" value="ECO:0007669"/>
    <property type="project" value="UniProtKB-SubCell"/>
</dbReference>
<dbReference type="InterPro" id="IPR003400">
    <property type="entry name" value="ExbD"/>
</dbReference>
<evidence type="ECO:0000313" key="9">
    <source>
        <dbReference type="EMBL" id="AIE90159.1"/>
    </source>
</evidence>
<sequence>MQFRPNSNKHKDIILDLAPLIDVVLLVLIFLMVTATFIKVGGVQVNLPSTESASLNGPLQETLVISVDFKGDYYVNSDRVRGGRAALKQSLLKQAKYNKNRLVRIKGDTNAPLQIIVDIMELVQNAGFVKVQILTQVKRS</sequence>
<gene>
    <name evidence="9" type="primary">exbD2</name>
</gene>
<accession>A0A075FFW6</accession>
<proteinExistence type="inferred from homology"/>
<comment type="subcellular location">
    <subcellularLocation>
        <location evidence="1">Cell membrane</location>
        <topology evidence="1">Single-pass membrane protein</topology>
    </subcellularLocation>
    <subcellularLocation>
        <location evidence="7">Cell membrane</location>
        <topology evidence="7">Single-pass type II membrane protein</topology>
    </subcellularLocation>
</comment>
<evidence type="ECO:0000256" key="1">
    <source>
        <dbReference type="ARBA" id="ARBA00004162"/>
    </source>
</evidence>
<keyword evidence="7" id="KW-0813">Transport</keyword>
<dbReference type="EMBL" id="KJ804217">
    <property type="protein sequence ID" value="AIE90159.1"/>
    <property type="molecule type" value="Genomic_DNA"/>
</dbReference>
<dbReference type="AlphaFoldDB" id="A0A075FFW6"/>
<keyword evidence="5 8" id="KW-1133">Transmembrane helix</keyword>
<dbReference type="GO" id="GO:0015031">
    <property type="term" value="P:protein transport"/>
    <property type="evidence" value="ECO:0007669"/>
    <property type="project" value="UniProtKB-KW"/>
</dbReference>
<dbReference type="RefSeq" id="WP_017378517.1">
    <property type="nucleotide sequence ID" value="NZ_CP011849.2"/>
</dbReference>
<keyword evidence="6 8" id="KW-0472">Membrane</keyword>
<evidence type="ECO:0000256" key="5">
    <source>
        <dbReference type="ARBA" id="ARBA00022989"/>
    </source>
</evidence>